<feature type="transmembrane region" description="Helical" evidence="1">
    <location>
        <begin position="122"/>
        <end position="138"/>
    </location>
</feature>
<feature type="transmembrane region" description="Helical" evidence="1">
    <location>
        <begin position="159"/>
        <end position="178"/>
    </location>
</feature>
<feature type="transmembrane region" description="Helical" evidence="1">
    <location>
        <begin position="351"/>
        <end position="375"/>
    </location>
</feature>
<dbReference type="PANTHER" id="PTHR11328">
    <property type="entry name" value="MAJOR FACILITATOR SUPERFAMILY DOMAIN-CONTAINING PROTEIN"/>
    <property type="match status" value="1"/>
</dbReference>
<accession>A0A1T4P393</accession>
<reference evidence="2 3" key="1">
    <citation type="submission" date="2017-02" db="EMBL/GenBank/DDBJ databases">
        <authorList>
            <person name="Peterson S.W."/>
        </authorList>
    </citation>
    <scope>NUCLEOTIDE SEQUENCE [LARGE SCALE GENOMIC DNA]</scope>
    <source>
        <strain evidence="2 3">DSM 15102</strain>
    </source>
</reference>
<dbReference type="InterPro" id="IPR039672">
    <property type="entry name" value="MFS_2"/>
</dbReference>
<dbReference type="EMBL" id="FUWV01000014">
    <property type="protein sequence ID" value="SJZ85974.1"/>
    <property type="molecule type" value="Genomic_DNA"/>
</dbReference>
<dbReference type="GO" id="GO:0008643">
    <property type="term" value="P:carbohydrate transport"/>
    <property type="evidence" value="ECO:0007669"/>
    <property type="project" value="InterPro"/>
</dbReference>
<dbReference type="RefSeq" id="WP_200810790.1">
    <property type="nucleotide sequence ID" value="NZ_FUWV01000014.1"/>
</dbReference>
<dbReference type="AlphaFoldDB" id="A0A1T4P393"/>
<dbReference type="InterPro" id="IPR036259">
    <property type="entry name" value="MFS_trans_sf"/>
</dbReference>
<feature type="transmembrane region" description="Helical" evidence="1">
    <location>
        <begin position="440"/>
        <end position="463"/>
    </location>
</feature>
<evidence type="ECO:0000313" key="2">
    <source>
        <dbReference type="EMBL" id="SJZ85974.1"/>
    </source>
</evidence>
<protein>
    <submittedName>
        <fullName evidence="2">Na+/melibiose symporter</fullName>
    </submittedName>
</protein>
<keyword evidence="1" id="KW-0472">Membrane</keyword>
<keyword evidence="1" id="KW-0812">Transmembrane</keyword>
<keyword evidence="3" id="KW-1185">Reference proteome</keyword>
<feature type="transmembrane region" description="Helical" evidence="1">
    <location>
        <begin position="286"/>
        <end position="305"/>
    </location>
</feature>
<name>A0A1T4P393_9FIRM</name>
<evidence type="ECO:0000256" key="1">
    <source>
        <dbReference type="SAM" id="Phobius"/>
    </source>
</evidence>
<gene>
    <name evidence="2" type="ORF">SAMN02745973_01909</name>
</gene>
<proteinExistence type="predicted"/>
<sequence>MKNINMNMDGVEKLEYNRAKIWEIFAFSTNNTATNIYLFLMMYVSYFAAGILGLGTVIVSTIITASRIFDGITDPIIGLWIDKTNGKFGKFRPFMILGNTIMAIDVLLMYFTTPLFPQNMRLIYWSLLYMIYIIGYTMQTACTKSGQSVLTNDPHQRPLFSTFDLTFTSLLFTGGAIYISSYLQPKYGGFTQSFYNEFVITTVIISAILTIFAVVGIRSHDRIEYFGTGNNQGKIRLRDMFQVLSKNRPLQMLIIAASTDKLGYQITSNSIVMVMLFGIIIGDYSIYGTISGIALIPNLIIVYFGTKFASKVGTKKAYVTITWVCIILYSAMFLVFYLGDPSQINFKNINFVTIMFTVLYILGSGVRTVSGGLVIPMIPDVIDYETYKNDRYAPGIISTIFSFVDKTISSFAQTIIATVLAVIGFTKNFPDIDTPYTEKIFWATMFLFIGMLLLAWFVSLIAMRFYELDVKKMSEIQAELQKRRINETVI</sequence>
<dbReference type="GO" id="GO:0005886">
    <property type="term" value="C:plasma membrane"/>
    <property type="evidence" value="ECO:0007669"/>
    <property type="project" value="TreeGrafter"/>
</dbReference>
<feature type="transmembrane region" description="Helical" evidence="1">
    <location>
        <begin position="91"/>
        <end position="110"/>
    </location>
</feature>
<keyword evidence="1" id="KW-1133">Transmembrane helix</keyword>
<evidence type="ECO:0000313" key="3">
    <source>
        <dbReference type="Proteomes" id="UP000196365"/>
    </source>
</evidence>
<dbReference type="SUPFAM" id="SSF103473">
    <property type="entry name" value="MFS general substrate transporter"/>
    <property type="match status" value="1"/>
</dbReference>
<feature type="transmembrane region" description="Helical" evidence="1">
    <location>
        <begin position="317"/>
        <end position="339"/>
    </location>
</feature>
<feature type="transmembrane region" description="Helical" evidence="1">
    <location>
        <begin position="396"/>
        <end position="425"/>
    </location>
</feature>
<dbReference type="Pfam" id="PF13347">
    <property type="entry name" value="MFS_2"/>
    <property type="match status" value="1"/>
</dbReference>
<dbReference type="PANTHER" id="PTHR11328:SF24">
    <property type="entry name" value="MAJOR FACILITATOR SUPERFAMILY (MFS) PROFILE DOMAIN-CONTAINING PROTEIN"/>
    <property type="match status" value="1"/>
</dbReference>
<dbReference type="GO" id="GO:0015293">
    <property type="term" value="F:symporter activity"/>
    <property type="evidence" value="ECO:0007669"/>
    <property type="project" value="InterPro"/>
</dbReference>
<feature type="transmembrane region" description="Helical" evidence="1">
    <location>
        <begin position="46"/>
        <end position="70"/>
    </location>
</feature>
<dbReference type="Proteomes" id="UP000196365">
    <property type="component" value="Unassembled WGS sequence"/>
</dbReference>
<organism evidence="2 3">
    <name type="scientific">Garciella nitratireducens DSM 15102</name>
    <dbReference type="NCBI Taxonomy" id="1121911"/>
    <lineage>
        <taxon>Bacteria</taxon>
        <taxon>Bacillati</taxon>
        <taxon>Bacillota</taxon>
        <taxon>Clostridia</taxon>
        <taxon>Eubacteriales</taxon>
        <taxon>Eubacteriaceae</taxon>
        <taxon>Garciella</taxon>
    </lineage>
</organism>
<feature type="transmembrane region" description="Helical" evidence="1">
    <location>
        <begin position="198"/>
        <end position="217"/>
    </location>
</feature>